<protein>
    <submittedName>
        <fullName evidence="2">Uncharacterized protein</fullName>
    </submittedName>
</protein>
<comment type="caution">
    <text evidence="2">The sequence shown here is derived from an EMBL/GenBank/DDBJ whole genome shotgun (WGS) entry which is preliminary data.</text>
</comment>
<dbReference type="EMBL" id="JAGTJR010000048">
    <property type="protein sequence ID" value="KAH7028599.1"/>
    <property type="molecule type" value="Genomic_DNA"/>
</dbReference>
<reference evidence="2 3" key="1">
    <citation type="journal article" date="2021" name="Nat. Commun.">
        <title>Genetic determinants of endophytism in the Arabidopsis root mycobiome.</title>
        <authorList>
            <person name="Mesny F."/>
            <person name="Miyauchi S."/>
            <person name="Thiergart T."/>
            <person name="Pickel B."/>
            <person name="Atanasova L."/>
            <person name="Karlsson M."/>
            <person name="Huettel B."/>
            <person name="Barry K.W."/>
            <person name="Haridas S."/>
            <person name="Chen C."/>
            <person name="Bauer D."/>
            <person name="Andreopoulos W."/>
            <person name="Pangilinan J."/>
            <person name="LaButti K."/>
            <person name="Riley R."/>
            <person name="Lipzen A."/>
            <person name="Clum A."/>
            <person name="Drula E."/>
            <person name="Henrissat B."/>
            <person name="Kohler A."/>
            <person name="Grigoriev I.V."/>
            <person name="Martin F.M."/>
            <person name="Hacquard S."/>
        </authorList>
    </citation>
    <scope>NUCLEOTIDE SEQUENCE [LARGE SCALE GENOMIC DNA]</scope>
    <source>
        <strain evidence="2 3">MPI-SDFR-AT-0080</strain>
    </source>
</reference>
<sequence>MARANLGGCADYLRASQPSHLVSADAKAASPTPAPRLGSALRLQHRPRAPPSPASALPPTRLCGRRLRGPASLHQSVPASTRQLKLTVAPRPGPSEGHGLVHGITTVRTSARSRRVSAAQEPSPRSCVGRSLLSAAGSRARGRAADSHDGRLACYQHVVAQALGAWARAARGSQLSHRFSTAAAADASDGRLPAPLARGQRASTHRRVVCCQYSRSFFPPHRQPFHHDGRHACDWQPARSRPAEPGHKPSASPGMRGGIPTCARSMTANPPKLFFFPADEASGCTRAHARPPCAQRPILQCQMQRQHREGREQRHQQHRQHQQLQQ</sequence>
<evidence type="ECO:0000313" key="2">
    <source>
        <dbReference type="EMBL" id="KAH7028599.1"/>
    </source>
</evidence>
<feature type="compositionally biased region" description="Basic and acidic residues" evidence="1">
    <location>
        <begin position="306"/>
        <end position="315"/>
    </location>
</feature>
<dbReference type="Proteomes" id="UP000774617">
    <property type="component" value="Unassembled WGS sequence"/>
</dbReference>
<keyword evidence="3" id="KW-1185">Reference proteome</keyword>
<feature type="compositionally biased region" description="Basic residues" evidence="1">
    <location>
        <begin position="316"/>
        <end position="326"/>
    </location>
</feature>
<accession>A0ABQ8FV67</accession>
<name>A0ABQ8FV67_9PEZI</name>
<gene>
    <name evidence="2" type="ORF">B0J12DRAFT_326796</name>
</gene>
<evidence type="ECO:0000313" key="3">
    <source>
        <dbReference type="Proteomes" id="UP000774617"/>
    </source>
</evidence>
<evidence type="ECO:0000256" key="1">
    <source>
        <dbReference type="SAM" id="MobiDB-lite"/>
    </source>
</evidence>
<organism evidence="2 3">
    <name type="scientific">Macrophomina phaseolina</name>
    <dbReference type="NCBI Taxonomy" id="35725"/>
    <lineage>
        <taxon>Eukaryota</taxon>
        <taxon>Fungi</taxon>
        <taxon>Dikarya</taxon>
        <taxon>Ascomycota</taxon>
        <taxon>Pezizomycotina</taxon>
        <taxon>Dothideomycetes</taxon>
        <taxon>Dothideomycetes incertae sedis</taxon>
        <taxon>Botryosphaeriales</taxon>
        <taxon>Botryosphaeriaceae</taxon>
        <taxon>Macrophomina</taxon>
    </lineage>
</organism>
<proteinExistence type="predicted"/>
<feature type="region of interest" description="Disordered" evidence="1">
    <location>
        <begin position="302"/>
        <end position="326"/>
    </location>
</feature>
<feature type="region of interest" description="Disordered" evidence="1">
    <location>
        <begin position="229"/>
        <end position="255"/>
    </location>
</feature>